<comment type="caution">
    <text evidence="1">The sequence shown here is derived from an EMBL/GenBank/DDBJ whole genome shotgun (WGS) entry which is preliminary data.</text>
</comment>
<protein>
    <submittedName>
        <fullName evidence="1">Uncharacterized protein</fullName>
    </submittedName>
</protein>
<name>A0ABQ9XF10_9EUKA</name>
<dbReference type="Proteomes" id="UP001281761">
    <property type="component" value="Unassembled WGS sequence"/>
</dbReference>
<organism evidence="1 2">
    <name type="scientific">Blattamonas nauphoetae</name>
    <dbReference type="NCBI Taxonomy" id="2049346"/>
    <lineage>
        <taxon>Eukaryota</taxon>
        <taxon>Metamonada</taxon>
        <taxon>Preaxostyla</taxon>
        <taxon>Oxymonadida</taxon>
        <taxon>Blattamonas</taxon>
    </lineage>
</organism>
<dbReference type="EMBL" id="JARBJD010000134">
    <property type="protein sequence ID" value="KAK2950551.1"/>
    <property type="molecule type" value="Genomic_DNA"/>
</dbReference>
<proteinExistence type="predicted"/>
<reference evidence="1 2" key="1">
    <citation type="journal article" date="2022" name="bioRxiv">
        <title>Genomics of Preaxostyla Flagellates Illuminates Evolutionary Transitions and the Path Towards Mitochondrial Loss.</title>
        <authorList>
            <person name="Novak L.V.F."/>
            <person name="Treitli S.C."/>
            <person name="Pyrih J."/>
            <person name="Halakuc P."/>
            <person name="Pipaliya S.V."/>
            <person name="Vacek V."/>
            <person name="Brzon O."/>
            <person name="Soukal P."/>
            <person name="Eme L."/>
            <person name="Dacks J.B."/>
            <person name="Karnkowska A."/>
            <person name="Elias M."/>
            <person name="Hampl V."/>
        </authorList>
    </citation>
    <scope>NUCLEOTIDE SEQUENCE [LARGE SCALE GENOMIC DNA]</scope>
    <source>
        <strain evidence="1">NAU3</strain>
        <tissue evidence="1">Gut</tissue>
    </source>
</reference>
<gene>
    <name evidence="1" type="ORF">BLNAU_14545</name>
</gene>
<accession>A0ABQ9XF10</accession>
<sequence length="200" mass="21514">MQNHAAIEITGTATVSFNSAWFMEMTRLNGNGGSCIDSETSGVISFIQTNMAHCSSSGRAGCLDLIASSSNSQVTVSSLIFTTNTATSPLSIFGNDIAHTDFVSSAISTISNCRSLSALPHIIANETSESNLVCPSRFFTPEGIDHPFAAQFEKGVPLSWFRGFHEEIDAMMESTTEVMLRISGTQPFTPFEVIKKTINV</sequence>
<keyword evidence="2" id="KW-1185">Reference proteome</keyword>
<evidence type="ECO:0000313" key="2">
    <source>
        <dbReference type="Proteomes" id="UP001281761"/>
    </source>
</evidence>
<evidence type="ECO:0000313" key="1">
    <source>
        <dbReference type="EMBL" id="KAK2950551.1"/>
    </source>
</evidence>